<evidence type="ECO:0000256" key="5">
    <source>
        <dbReference type="ARBA" id="ARBA00022695"/>
    </source>
</evidence>
<keyword evidence="3" id="KW-0696">RNA-directed RNA polymerase</keyword>
<dbReference type="RefSeq" id="XP_053578337.1">
    <property type="nucleotide sequence ID" value="XM_053734771.1"/>
</dbReference>
<evidence type="ECO:0000256" key="6">
    <source>
        <dbReference type="ARBA" id="ARBA00022884"/>
    </source>
</evidence>
<evidence type="ECO:0000259" key="10">
    <source>
        <dbReference type="Pfam" id="PF05183"/>
    </source>
</evidence>
<dbReference type="Proteomes" id="UP000483820">
    <property type="component" value="Chromosome X"/>
</dbReference>
<evidence type="ECO:0000256" key="1">
    <source>
        <dbReference type="ARBA" id="ARBA00005762"/>
    </source>
</evidence>
<sequence>MSSTSSSTVFIRLAVPGNENGRNQHIDDQEQFVIKFMTEDKILDEFYAKTKAEIDGERLKVSSECEDPFFETTFQIKPANGLVFLLPTFLDGVSSLVCELKKRFRELSGTVILQDPALFNQSLHPSIRKQPTERILFGNILNDEFYNHFNVFFKPGFTSTNRNGPEINTIQTHFEFDKVWPVTTEFTVEEYDGNSGTWVLAKYLISVEGDAIRQIIVDQRHQPLQGSCVKRIYFVMKTPVVIKKQVNPMSAPEKKTFSNRVLDLPCGHNPNLRSSEKVLTENKVFCLEFGYNTFDQYTFHIILSRLCCRWNIPIECGRFFDYYRKDIPHVIEDHKISPYIAEKPCDLSNRDFSDFLNAIFPQRQSGGDRKVADRISERRFTYTYLIEALLSRGSSVKDQLLLNRDRWLKFLRIIYDHVDDDAGNSFWQRHNLCEAALEDLLNHVDNRPRLGDLIKVFKRLCLARKESGLSNQITEEEWKEGYRKVRKVILTPTRIIFLAPETIMANRAINGADHDGTRIIRATFRDDNFQKMRYNQLRDLLEERTLNHLRDGFVIYGRGFSYLASSNSQMRDGGAYFMERWNKTQLAEYKERYPRIRFPDPSFKPKIIDYRKKLGKFSKTGSIPKAMARLGQCFTQARRCDGVEICLQDYTMIVDAVGGAGQYKFTDGVGCISARLATKICQSISIKCLPSAYQIRFRGLKGMLAIEPSIDEIADYFLNIYRKGFMIKESIESADLEPYTFKCLFRGSQLKFHSSRGKVEEWPIEMVKWSSPTPVTLNKPFINILDQVSAMQSLKCHKRVTARIEELLSMEMVNYSKWIVNEEQCRNRLEGMPRRVHFATLERKYGFVLSAEPFFRSIVKAAIDSSMSRLLRKLQIPIPSHLGRSVFGVVDETGQLQYGQVFVRYTENVDNKSPLKDFGTTLKGKVLVTKFPSLCEGDVRMYEAVDIPELYHLKDVIVFPQTGPRSQPDEMAGSDLDGDEYAVIWDPELFFERNEPAFAYSSDKPEVPFTSSEMDHKMNLFYAEYMKQEDVGVTSTNHLHQSDQFGINSDVCNAIAVKNAMALDYSKSGVAPPPLTSEWTFNHITGINEPPERSERRPDFAANRYNGNVSYQSSRLLGQLHRELRCVNDVLASSSAKQVPIELDPLLVWKRWEKYAEVARVQMIRYNGQLRSIMDTFGINTEAEIFSGCYREIRNRHSEREQDDMSLYNTETIIETQMTEIYRKYREQFFAEFLEGENAYMRLTEVENSRMSDDEKDVLRRVCREPNNKMMAKAVAYYRVCYAAAQKTGDQKLSFAWIAYDILNTVRQKNVFASDDIPVPRPPQFKAICNHRKTFIEDDKQECMKNGGIHKFGKFIDRLLVTSSPFAPPILDKQEERATDIIISYVQNNLELQKCLFIIESWAKAKGLLSDNLKTPQSGLKWYHLSLMVIMVGTNKLGSLIDENQRQSESNIIDFIPPSKIISQAPRNQYSTANQDPPNPRKLTDTDLDRLTLSFFHYLSTQDFRRLRNLNFKPFGLSSLFMRGEWIEYHRAATQTYFNILLNLRFDDLPISTDRILDRRSNVIEGDPFIVELPFGVKEKELLEKLRENSTCVEIQGRVDKKFVEGVERFVISCRGTIEAINQLKDFAIIKLPRYQYQQNERMAKPLAHLVYYQVMGEKYVDKNPNRPKNQKKDKGRNRRSMPERQVSMPGPIAPRRGGQYGHAFQGGPSRQTVGGAIQELSEDRY</sequence>
<comment type="caution">
    <text evidence="15">The sequence shown here is derived from an EMBL/GenBank/DDBJ whole genome shotgun (WGS) entry which is preliminary data.</text>
</comment>
<dbReference type="Pfam" id="PF24642">
    <property type="entry name" value="DUF7636"/>
    <property type="match status" value="1"/>
</dbReference>
<feature type="compositionally biased region" description="Basic residues" evidence="9">
    <location>
        <begin position="1669"/>
        <end position="1680"/>
    </location>
</feature>
<dbReference type="GO" id="GO:0031380">
    <property type="term" value="C:nuclear RNA-directed RNA polymerase complex"/>
    <property type="evidence" value="ECO:0007669"/>
    <property type="project" value="TreeGrafter"/>
</dbReference>
<feature type="domain" description="PH-like" evidence="13">
    <location>
        <begin position="125"/>
        <end position="321"/>
    </location>
</feature>
<protein>
    <recommendedName>
        <fullName evidence="2">RNA-directed RNA polymerase</fullName>
        <ecNumber evidence="2">2.7.7.48</ecNumber>
    </recommendedName>
</protein>
<dbReference type="EMBL" id="WUAV01000006">
    <property type="protein sequence ID" value="KAF1745900.1"/>
    <property type="molecule type" value="Genomic_DNA"/>
</dbReference>
<dbReference type="Pfam" id="PF25359">
    <property type="entry name" value="PH_met_RdRP"/>
    <property type="match status" value="1"/>
</dbReference>
<dbReference type="Pfam" id="PF24934">
    <property type="entry name" value="DUF7752"/>
    <property type="match status" value="1"/>
</dbReference>
<evidence type="ECO:0000259" key="14">
    <source>
        <dbReference type="Pfam" id="PF26253"/>
    </source>
</evidence>
<evidence type="ECO:0000259" key="12">
    <source>
        <dbReference type="Pfam" id="PF24934"/>
    </source>
</evidence>
<dbReference type="KEGG" id="crq:GCK72_022347"/>
<dbReference type="GO" id="GO:0003723">
    <property type="term" value="F:RNA binding"/>
    <property type="evidence" value="ECO:0007669"/>
    <property type="project" value="UniProtKB-KW"/>
</dbReference>
<gene>
    <name evidence="15" type="ORF">GCK72_022347</name>
</gene>
<dbReference type="InterPro" id="IPR057596">
    <property type="entry name" value="RDRP_core"/>
</dbReference>
<feature type="region of interest" description="Disordered" evidence="9">
    <location>
        <begin position="1661"/>
        <end position="1726"/>
    </location>
</feature>
<dbReference type="Pfam" id="PF05183">
    <property type="entry name" value="RdRP"/>
    <property type="match status" value="1"/>
</dbReference>
<dbReference type="InterPro" id="IPR007855">
    <property type="entry name" value="RDRP"/>
</dbReference>
<dbReference type="PANTHER" id="PTHR23079">
    <property type="entry name" value="RNA-DEPENDENT RNA POLYMERASE"/>
    <property type="match status" value="1"/>
</dbReference>
<dbReference type="InterPro" id="IPR057493">
    <property type="entry name" value="PH_RdRP-assoc"/>
</dbReference>
<evidence type="ECO:0000259" key="13">
    <source>
        <dbReference type="Pfam" id="PF25359"/>
    </source>
</evidence>
<reference evidence="15 16" key="1">
    <citation type="submission" date="2019-12" db="EMBL/GenBank/DDBJ databases">
        <title>Chromosome-level assembly of the Caenorhabditis remanei genome.</title>
        <authorList>
            <person name="Teterina A.A."/>
            <person name="Willis J.H."/>
            <person name="Phillips P.C."/>
        </authorList>
    </citation>
    <scope>NUCLEOTIDE SEQUENCE [LARGE SCALE GENOMIC DNA]</scope>
    <source>
        <strain evidence="15 16">PX506</strain>
        <tissue evidence="15">Whole organism</tissue>
    </source>
</reference>
<evidence type="ECO:0000259" key="11">
    <source>
        <dbReference type="Pfam" id="PF24642"/>
    </source>
</evidence>
<keyword evidence="6" id="KW-0694">RNA-binding</keyword>
<dbReference type="GeneID" id="9825002"/>
<evidence type="ECO:0000256" key="2">
    <source>
        <dbReference type="ARBA" id="ARBA00012494"/>
    </source>
</evidence>
<dbReference type="GO" id="GO:0030422">
    <property type="term" value="P:siRNA processing"/>
    <property type="evidence" value="ECO:0007669"/>
    <property type="project" value="TreeGrafter"/>
</dbReference>
<comment type="similarity">
    <text evidence="1">Belongs to the RdRP family.</text>
</comment>
<feature type="domain" description="RDRP C-terminal head" evidence="14">
    <location>
        <begin position="1153"/>
        <end position="1310"/>
    </location>
</feature>
<evidence type="ECO:0000256" key="7">
    <source>
        <dbReference type="ARBA" id="ARBA00023158"/>
    </source>
</evidence>
<dbReference type="CTD" id="9825002"/>
<keyword evidence="5" id="KW-0548">Nucleotidyltransferase</keyword>
<proteinExistence type="inferred from homology"/>
<dbReference type="InterPro" id="IPR056053">
    <property type="entry name" value="DUF7636"/>
</dbReference>
<dbReference type="PANTHER" id="PTHR23079:SF54">
    <property type="entry name" value="RNA-DIRECTED RNA POLYMERASE"/>
    <property type="match status" value="1"/>
</dbReference>
<dbReference type="Pfam" id="PF26253">
    <property type="entry name" value="RdRP_head"/>
    <property type="match status" value="1"/>
</dbReference>
<evidence type="ECO:0000313" key="16">
    <source>
        <dbReference type="Proteomes" id="UP000483820"/>
    </source>
</evidence>
<dbReference type="EC" id="2.7.7.48" evidence="2"/>
<evidence type="ECO:0000256" key="3">
    <source>
        <dbReference type="ARBA" id="ARBA00022484"/>
    </source>
</evidence>
<organism evidence="15 16">
    <name type="scientific">Caenorhabditis remanei</name>
    <name type="common">Caenorhabditis vulgaris</name>
    <dbReference type="NCBI Taxonomy" id="31234"/>
    <lineage>
        <taxon>Eukaryota</taxon>
        <taxon>Metazoa</taxon>
        <taxon>Ecdysozoa</taxon>
        <taxon>Nematoda</taxon>
        <taxon>Chromadorea</taxon>
        <taxon>Rhabditida</taxon>
        <taxon>Rhabditina</taxon>
        <taxon>Rhabditomorpha</taxon>
        <taxon>Rhabditoidea</taxon>
        <taxon>Rhabditidae</taxon>
        <taxon>Peloderinae</taxon>
        <taxon>Caenorhabditis</taxon>
    </lineage>
</organism>
<keyword evidence="4" id="KW-0808">Transferase</keyword>
<name>A0A6A5FTI3_CAERE</name>
<keyword evidence="7" id="KW-0943">RNA-mediated gene silencing</keyword>
<accession>A0A6A5FTI3</accession>
<comment type="catalytic activity">
    <reaction evidence="8">
        <text>RNA(n) + a ribonucleoside 5'-triphosphate = RNA(n+1) + diphosphate</text>
        <dbReference type="Rhea" id="RHEA:21248"/>
        <dbReference type="Rhea" id="RHEA-COMP:14527"/>
        <dbReference type="Rhea" id="RHEA-COMP:17342"/>
        <dbReference type="ChEBI" id="CHEBI:33019"/>
        <dbReference type="ChEBI" id="CHEBI:61557"/>
        <dbReference type="ChEBI" id="CHEBI:140395"/>
        <dbReference type="EC" id="2.7.7.48"/>
    </reaction>
</comment>
<dbReference type="GO" id="GO:0003968">
    <property type="term" value="F:RNA-directed RNA polymerase activity"/>
    <property type="evidence" value="ECO:0007669"/>
    <property type="project" value="UniProtKB-KW"/>
</dbReference>
<dbReference type="InterPro" id="IPR058752">
    <property type="entry name" value="RDRP_C_head"/>
</dbReference>
<evidence type="ECO:0000313" key="15">
    <source>
        <dbReference type="EMBL" id="KAF1745900.1"/>
    </source>
</evidence>
<feature type="domain" description="RDRP core" evidence="10">
    <location>
        <begin position="490"/>
        <end position="1123"/>
    </location>
</feature>
<feature type="domain" description="DUF7636" evidence="11">
    <location>
        <begin position="1563"/>
        <end position="1657"/>
    </location>
</feature>
<evidence type="ECO:0000256" key="4">
    <source>
        <dbReference type="ARBA" id="ARBA00022679"/>
    </source>
</evidence>
<feature type="domain" description="DUF7752" evidence="12">
    <location>
        <begin position="1385"/>
        <end position="1512"/>
    </location>
</feature>
<evidence type="ECO:0000256" key="8">
    <source>
        <dbReference type="ARBA" id="ARBA00048744"/>
    </source>
</evidence>
<evidence type="ECO:0000256" key="9">
    <source>
        <dbReference type="SAM" id="MobiDB-lite"/>
    </source>
</evidence>
<dbReference type="InterPro" id="IPR056654">
    <property type="entry name" value="DUF7752"/>
</dbReference>